<dbReference type="SUPFAM" id="SSF53756">
    <property type="entry name" value="UDP-Glycosyltransferase/glycogen phosphorylase"/>
    <property type="match status" value="1"/>
</dbReference>
<accession>A0ABU5U897</accession>
<evidence type="ECO:0000313" key="2">
    <source>
        <dbReference type="Proteomes" id="UP001301728"/>
    </source>
</evidence>
<dbReference type="Gene3D" id="3.40.50.2000">
    <property type="entry name" value="Glycogen Phosphorylase B"/>
    <property type="match status" value="1"/>
</dbReference>
<sequence>MTHFGIICPGSTGPLNTMLPLGQELQRRGHRVTLFGLPDTEKKTLTAGVDFQAVGTEEFPVGWAEKSFTELGKLEGLAALRYTIDLLKRGAAVTLRDAPTAMKKAGVEAVLVNQGAVEGGTVADILNLPYVTVCSAVVLNREPSVPPFNTCWNYSPSIWAELRNRMGYAILNRVSQPIRDVINEVRKQQNLPLYTHPNEAYSKLAQISQAPADFEFPRKKLPKIAAHAPTFRYGDIRLFLML</sequence>
<dbReference type="PANTHER" id="PTHR48050:SF13">
    <property type="entry name" value="STEROL 3-BETA-GLUCOSYLTRANSFERASE UGT80A2"/>
    <property type="match status" value="1"/>
</dbReference>
<dbReference type="EMBL" id="JAYGHT010000200">
    <property type="protein sequence ID" value="MEA5523077.1"/>
    <property type="molecule type" value="Genomic_DNA"/>
</dbReference>
<proteinExistence type="predicted"/>
<organism evidence="1 2">
    <name type="scientific">Limnoraphis robusta CCNP1315</name>
    <dbReference type="NCBI Taxonomy" id="3110306"/>
    <lineage>
        <taxon>Bacteria</taxon>
        <taxon>Bacillati</taxon>
        <taxon>Cyanobacteriota</taxon>
        <taxon>Cyanophyceae</taxon>
        <taxon>Oscillatoriophycideae</taxon>
        <taxon>Oscillatoriales</taxon>
        <taxon>Sirenicapillariaceae</taxon>
        <taxon>Limnoraphis</taxon>
    </lineage>
</organism>
<keyword evidence="2" id="KW-1185">Reference proteome</keyword>
<evidence type="ECO:0000313" key="1">
    <source>
        <dbReference type="EMBL" id="MEA5523077.1"/>
    </source>
</evidence>
<protein>
    <recommendedName>
        <fullName evidence="3">Glycosyltransferase</fullName>
    </recommendedName>
</protein>
<reference evidence="1 2" key="1">
    <citation type="submission" date="2023-12" db="EMBL/GenBank/DDBJ databases">
        <title>Baltic Sea Cyanobacteria.</title>
        <authorList>
            <person name="Delbaje E."/>
            <person name="Fewer D.P."/>
            <person name="Shishido T.K."/>
        </authorList>
    </citation>
    <scope>NUCLEOTIDE SEQUENCE [LARGE SCALE GENOMIC DNA]</scope>
    <source>
        <strain evidence="1 2">CCNP 1315</strain>
    </source>
</reference>
<comment type="caution">
    <text evidence="1">The sequence shown here is derived from an EMBL/GenBank/DDBJ whole genome shotgun (WGS) entry which is preliminary data.</text>
</comment>
<dbReference type="Proteomes" id="UP001301728">
    <property type="component" value="Unassembled WGS sequence"/>
</dbReference>
<dbReference type="InterPro" id="IPR050426">
    <property type="entry name" value="Glycosyltransferase_28"/>
</dbReference>
<name>A0ABU5U897_9CYAN</name>
<dbReference type="PANTHER" id="PTHR48050">
    <property type="entry name" value="STEROL 3-BETA-GLUCOSYLTRANSFERASE"/>
    <property type="match status" value="1"/>
</dbReference>
<evidence type="ECO:0008006" key="3">
    <source>
        <dbReference type="Google" id="ProtNLM"/>
    </source>
</evidence>
<gene>
    <name evidence="1" type="ORF">VB854_29520</name>
</gene>
<dbReference type="RefSeq" id="WP_323224139.1">
    <property type="nucleotide sequence ID" value="NZ_JAYGHT010000200.1"/>
</dbReference>